<organism evidence="1 2">
    <name type="scientific">Arctium lappa</name>
    <name type="common">Greater burdock</name>
    <name type="synonym">Lappa major</name>
    <dbReference type="NCBI Taxonomy" id="4217"/>
    <lineage>
        <taxon>Eukaryota</taxon>
        <taxon>Viridiplantae</taxon>
        <taxon>Streptophyta</taxon>
        <taxon>Embryophyta</taxon>
        <taxon>Tracheophyta</taxon>
        <taxon>Spermatophyta</taxon>
        <taxon>Magnoliopsida</taxon>
        <taxon>eudicotyledons</taxon>
        <taxon>Gunneridae</taxon>
        <taxon>Pentapetalae</taxon>
        <taxon>asterids</taxon>
        <taxon>campanulids</taxon>
        <taxon>Asterales</taxon>
        <taxon>Asteraceae</taxon>
        <taxon>Carduoideae</taxon>
        <taxon>Cardueae</taxon>
        <taxon>Arctiinae</taxon>
        <taxon>Arctium</taxon>
    </lineage>
</organism>
<keyword evidence="2" id="KW-1185">Reference proteome</keyword>
<dbReference type="EMBL" id="CM042050">
    <property type="protein sequence ID" value="KAI3735533.1"/>
    <property type="molecule type" value="Genomic_DNA"/>
</dbReference>
<dbReference type="Proteomes" id="UP001055879">
    <property type="component" value="Linkage Group LG04"/>
</dbReference>
<reference evidence="1 2" key="2">
    <citation type="journal article" date="2022" name="Mol. Ecol. Resour.">
        <title>The genomes of chicory, endive, great burdock and yacon provide insights into Asteraceae paleo-polyploidization history and plant inulin production.</title>
        <authorList>
            <person name="Fan W."/>
            <person name="Wang S."/>
            <person name="Wang H."/>
            <person name="Wang A."/>
            <person name="Jiang F."/>
            <person name="Liu H."/>
            <person name="Zhao H."/>
            <person name="Xu D."/>
            <person name="Zhang Y."/>
        </authorList>
    </citation>
    <scope>NUCLEOTIDE SEQUENCE [LARGE SCALE GENOMIC DNA]</scope>
    <source>
        <strain evidence="2">cv. Niubang</strain>
    </source>
</reference>
<sequence>MELTSVVKRPGGRGATGVGGFRRRERPRSMFTLISAKHKRREMFAGVDVLVGEEYEVVVGEEYEVVRVMFKPRGEEVGEPEMVAGV</sequence>
<reference evidence="2" key="1">
    <citation type="journal article" date="2022" name="Mol. Ecol. Resour.">
        <title>The genomes of chicory, endive, great burdock and yacon provide insights into Asteraceae palaeo-polyploidization history and plant inulin production.</title>
        <authorList>
            <person name="Fan W."/>
            <person name="Wang S."/>
            <person name="Wang H."/>
            <person name="Wang A."/>
            <person name="Jiang F."/>
            <person name="Liu H."/>
            <person name="Zhao H."/>
            <person name="Xu D."/>
            <person name="Zhang Y."/>
        </authorList>
    </citation>
    <scope>NUCLEOTIDE SEQUENCE [LARGE SCALE GENOMIC DNA]</scope>
    <source>
        <strain evidence="2">cv. Niubang</strain>
    </source>
</reference>
<protein>
    <submittedName>
        <fullName evidence="1">Uncharacterized protein</fullName>
    </submittedName>
</protein>
<proteinExistence type="predicted"/>
<name>A0ACB9CMG9_ARCLA</name>
<evidence type="ECO:0000313" key="1">
    <source>
        <dbReference type="EMBL" id="KAI3735533.1"/>
    </source>
</evidence>
<accession>A0ACB9CMG9</accession>
<comment type="caution">
    <text evidence="1">The sequence shown here is derived from an EMBL/GenBank/DDBJ whole genome shotgun (WGS) entry which is preliminary data.</text>
</comment>
<gene>
    <name evidence="1" type="ORF">L6452_15034</name>
</gene>
<evidence type="ECO:0000313" key="2">
    <source>
        <dbReference type="Proteomes" id="UP001055879"/>
    </source>
</evidence>